<dbReference type="EMBL" id="FNAN01000013">
    <property type="protein sequence ID" value="SDF86987.1"/>
    <property type="molecule type" value="Genomic_DNA"/>
</dbReference>
<dbReference type="InterPro" id="IPR037066">
    <property type="entry name" value="Plug_dom_sf"/>
</dbReference>
<dbReference type="NCBIfam" id="TIGR04056">
    <property type="entry name" value="OMP_RagA_SusC"/>
    <property type="match status" value="1"/>
</dbReference>
<name>A0A1G7PL81_9BACT</name>
<keyword evidence="4 7" id="KW-0812">Transmembrane</keyword>
<dbReference type="Pfam" id="PF07660">
    <property type="entry name" value="STN"/>
    <property type="match status" value="1"/>
</dbReference>
<dbReference type="SMART" id="SM00965">
    <property type="entry name" value="STN"/>
    <property type="match status" value="1"/>
</dbReference>
<dbReference type="PROSITE" id="PS52016">
    <property type="entry name" value="TONB_DEPENDENT_REC_3"/>
    <property type="match status" value="1"/>
</dbReference>
<dbReference type="InterPro" id="IPR008969">
    <property type="entry name" value="CarboxyPept-like_regulatory"/>
</dbReference>
<evidence type="ECO:0000256" key="5">
    <source>
        <dbReference type="ARBA" id="ARBA00023136"/>
    </source>
</evidence>
<dbReference type="Pfam" id="PF13715">
    <property type="entry name" value="CarbopepD_reg_2"/>
    <property type="match status" value="1"/>
</dbReference>
<dbReference type="InterPro" id="IPR036942">
    <property type="entry name" value="Beta-barrel_TonB_sf"/>
</dbReference>
<evidence type="ECO:0000256" key="8">
    <source>
        <dbReference type="SAM" id="MobiDB-lite"/>
    </source>
</evidence>
<feature type="region of interest" description="Disordered" evidence="8">
    <location>
        <begin position="384"/>
        <end position="409"/>
    </location>
</feature>
<comment type="subcellular location">
    <subcellularLocation>
        <location evidence="1 7">Cell outer membrane</location>
        <topology evidence="1 7">Multi-pass membrane protein</topology>
    </subcellularLocation>
</comment>
<keyword evidence="3 7" id="KW-1134">Transmembrane beta strand</keyword>
<dbReference type="Gene3D" id="2.40.170.20">
    <property type="entry name" value="TonB-dependent receptor, beta-barrel domain"/>
    <property type="match status" value="1"/>
</dbReference>
<dbReference type="STRING" id="659014.SAMN04487996_11349"/>
<keyword evidence="2 7" id="KW-0813">Transport</keyword>
<evidence type="ECO:0000256" key="2">
    <source>
        <dbReference type="ARBA" id="ARBA00022448"/>
    </source>
</evidence>
<evidence type="ECO:0000256" key="3">
    <source>
        <dbReference type="ARBA" id="ARBA00022452"/>
    </source>
</evidence>
<dbReference type="RefSeq" id="WP_090154402.1">
    <property type="nucleotide sequence ID" value="NZ_FNAN01000013.1"/>
</dbReference>
<accession>A0A1G7PL81</accession>
<evidence type="ECO:0000256" key="7">
    <source>
        <dbReference type="PROSITE-ProRule" id="PRU01360"/>
    </source>
</evidence>
<feature type="domain" description="Secretin/TonB short N-terminal" evidence="9">
    <location>
        <begin position="71"/>
        <end position="121"/>
    </location>
</feature>
<dbReference type="Gene3D" id="3.55.50.30">
    <property type="match status" value="1"/>
</dbReference>
<evidence type="ECO:0000256" key="4">
    <source>
        <dbReference type="ARBA" id="ARBA00022692"/>
    </source>
</evidence>
<dbReference type="AlphaFoldDB" id="A0A1G7PL81"/>
<dbReference type="InterPro" id="IPR039426">
    <property type="entry name" value="TonB-dep_rcpt-like"/>
</dbReference>
<evidence type="ECO:0000256" key="6">
    <source>
        <dbReference type="ARBA" id="ARBA00023237"/>
    </source>
</evidence>
<evidence type="ECO:0000256" key="1">
    <source>
        <dbReference type="ARBA" id="ARBA00004571"/>
    </source>
</evidence>
<dbReference type="InterPro" id="IPR011662">
    <property type="entry name" value="Secretin/TonB_short_N"/>
</dbReference>
<dbReference type="NCBIfam" id="TIGR04057">
    <property type="entry name" value="SusC_RagA_signa"/>
    <property type="match status" value="1"/>
</dbReference>
<comment type="similarity">
    <text evidence="7">Belongs to the TonB-dependent receptor family.</text>
</comment>
<organism evidence="10 11">
    <name type="scientific">Dyadobacter soli</name>
    <dbReference type="NCBI Taxonomy" id="659014"/>
    <lineage>
        <taxon>Bacteria</taxon>
        <taxon>Pseudomonadati</taxon>
        <taxon>Bacteroidota</taxon>
        <taxon>Cytophagia</taxon>
        <taxon>Cytophagales</taxon>
        <taxon>Spirosomataceae</taxon>
        <taxon>Dyadobacter</taxon>
    </lineage>
</organism>
<dbReference type="SUPFAM" id="SSF56935">
    <property type="entry name" value="Porins"/>
    <property type="match status" value="1"/>
</dbReference>
<dbReference type="InterPro" id="IPR023996">
    <property type="entry name" value="TonB-dep_OMP_SusC/RagA"/>
</dbReference>
<dbReference type="OrthoDB" id="9768177at2"/>
<evidence type="ECO:0000313" key="11">
    <source>
        <dbReference type="Proteomes" id="UP000198748"/>
    </source>
</evidence>
<protein>
    <submittedName>
        <fullName evidence="10">TonB-linked outer membrane protein, SusC/RagA family</fullName>
    </submittedName>
</protein>
<reference evidence="11" key="1">
    <citation type="submission" date="2016-10" db="EMBL/GenBank/DDBJ databases">
        <authorList>
            <person name="Varghese N."/>
            <person name="Submissions S."/>
        </authorList>
    </citation>
    <scope>NUCLEOTIDE SEQUENCE [LARGE SCALE GENOMIC DNA]</scope>
    <source>
        <strain evidence="11">DSM 25329</strain>
    </source>
</reference>
<dbReference type="Pfam" id="PF07715">
    <property type="entry name" value="Plug"/>
    <property type="match status" value="1"/>
</dbReference>
<dbReference type="InterPro" id="IPR012910">
    <property type="entry name" value="Plug_dom"/>
</dbReference>
<proteinExistence type="inferred from homology"/>
<feature type="compositionally biased region" description="Polar residues" evidence="8">
    <location>
        <begin position="390"/>
        <end position="402"/>
    </location>
</feature>
<keyword evidence="11" id="KW-1185">Reference proteome</keyword>
<evidence type="ECO:0000313" key="10">
    <source>
        <dbReference type="EMBL" id="SDF86987.1"/>
    </source>
</evidence>
<keyword evidence="5 7" id="KW-0472">Membrane</keyword>
<dbReference type="Gene3D" id="2.170.130.10">
    <property type="entry name" value="TonB-dependent receptor, plug domain"/>
    <property type="match status" value="1"/>
</dbReference>
<dbReference type="GO" id="GO:0009279">
    <property type="term" value="C:cell outer membrane"/>
    <property type="evidence" value="ECO:0007669"/>
    <property type="project" value="UniProtKB-SubCell"/>
</dbReference>
<dbReference type="InterPro" id="IPR023997">
    <property type="entry name" value="TonB-dep_OMP_SusC/RagA_CS"/>
</dbReference>
<evidence type="ECO:0000259" key="9">
    <source>
        <dbReference type="SMART" id="SM00965"/>
    </source>
</evidence>
<dbReference type="Proteomes" id="UP000198748">
    <property type="component" value="Unassembled WGS sequence"/>
</dbReference>
<keyword evidence="6 7" id="KW-0998">Cell outer membrane</keyword>
<dbReference type="SUPFAM" id="SSF49464">
    <property type="entry name" value="Carboxypeptidase regulatory domain-like"/>
    <property type="match status" value="1"/>
</dbReference>
<sequence length="1083" mass="119190">MKKSLPRSEVIHYILTAMRYSAVIIFLVCCAASMSVAHDSNAQALEKPVTIHLKNVPLNEALDVIAAQANVNIVFTGKVAGLPRASLRARNEKLRDVLPKLLRPYDLSYALMGNNIVIRHVAEMPGKNKSKTARADTILVRGRILDQKEPPGPLIGVTAVIKGTQKGATTDADGFFEIYTKIGDVLVFTFIGFTGKEYIVNGNERNLIISLPETTTALNEVVVTGFSEQKVKYLASSVSTVSMNNVNNKPITQLSQALQGGTTGINVNQSSGLPGGDAASIKIRGVGSLLGSSPLVLVDGVPFDMNKLDPNTIESISILKDAAAASVYGARAGNGVILITTKRGVAGKVDVQYNVFYGNQTPMYKPDFVDAATYMEMVNEARKNTGGDPTYSQEVISNTRNGSEPLRNPDTNWGRLLMKTNSMIQQHGLQVSGGNNSARFSLAANYMKQDGLLQNSTFNRANVRANTSIDLRKNVVVFMDLFASRDDQLQPYAYGGESARLLNWIYTAPPNVMSRFPEKPDRPGYAYYGTYGESWNPLAQIEKGGTIQRIRDEVLINLRPKWDVSRDLTVKGQFSYRVSSGADKTNRESFVFFDYFTGEKAGWDYGTIKSAGPTNRSSYYYAGGNLDYNKNFGDHRVNFIAGFSQEMNNADAWKEIGLLSVFGKAYYSFKDKYLIEAGMRRDGSSLFAPDKKWGNFPSLAAGWNVSNEGFMKEMHFVNQLKLRGSYGMLGNNNIAPYSYQSTVNTGNGTESTIGNPDITWEKVGILDIGADLSLFGRKLDFTFDWYSKKTTDLILNPQPTLTSALLTGPINIGSVVNKGWELKAGYNRSLTDHVNFSLNLGLSRNTSEWLKLSQETPIVDGNRISQKGRAISEYYGYKSLGLIQQSDMDNNVPIVAGQGAGDIRYADMNGDGIINNDDRVALGAVDPVMTYFGNFSLKVRNFDFEVLVTGTGKVPVFYSNRIALPLNVSGEGGTPLNWHRDYWTPENTNARFPRLLTAPGNNGLQSDFWQANGAFARVKYVQLGYNLPASLTGRLRIRGVRVYVNAQNPLTFTKLKIIDPETKGDQGTYPLFKTNTIGLNVRF</sequence>
<gene>
    <name evidence="10" type="ORF">SAMN04487996_11349</name>
</gene>